<evidence type="ECO:0000256" key="3">
    <source>
        <dbReference type="ARBA" id="ARBA00022806"/>
    </source>
</evidence>
<feature type="compositionally biased region" description="Basic residues" evidence="9">
    <location>
        <begin position="488"/>
        <end position="502"/>
    </location>
</feature>
<comment type="function">
    <text evidence="8">RNA helicase.</text>
</comment>
<feature type="domain" description="Helicase ATP-binding" evidence="10">
    <location>
        <begin position="50"/>
        <end position="229"/>
    </location>
</feature>
<evidence type="ECO:0000259" key="12">
    <source>
        <dbReference type="PROSITE" id="PS51195"/>
    </source>
</evidence>
<keyword evidence="2 7" id="KW-0378">Hydrolase</keyword>
<dbReference type="VEuPathDB" id="PiroplasmaDB:BEWA_022500"/>
<dbReference type="Gene3D" id="3.40.50.300">
    <property type="entry name" value="P-loop containing nucleotide triphosphate hydrolases"/>
    <property type="match status" value="2"/>
</dbReference>
<proteinExistence type="inferred from homology"/>
<evidence type="ECO:0000256" key="9">
    <source>
        <dbReference type="SAM" id="MobiDB-lite"/>
    </source>
</evidence>
<keyword evidence="14" id="KW-1185">Reference proteome</keyword>
<evidence type="ECO:0000259" key="11">
    <source>
        <dbReference type="PROSITE" id="PS51194"/>
    </source>
</evidence>
<dbReference type="PROSITE" id="PS51192">
    <property type="entry name" value="HELICASE_ATP_BIND_1"/>
    <property type="match status" value="1"/>
</dbReference>
<reference evidence="13 14" key="1">
    <citation type="journal article" date="2012" name="BMC Genomics">
        <title>Comparative genomic analysis and phylogenetic position of Theileria equi.</title>
        <authorList>
            <person name="Kappmeyer L.S."/>
            <person name="Thiagarajan M."/>
            <person name="Herndon D.R."/>
            <person name="Ramsay J.D."/>
            <person name="Caler E."/>
            <person name="Djikeng A."/>
            <person name="Gillespie J.J."/>
            <person name="Lau A.O."/>
            <person name="Roalson E.H."/>
            <person name="Silva J.C."/>
            <person name="Silva M.G."/>
            <person name="Suarez C.E."/>
            <person name="Ueti M.W."/>
            <person name="Nene V.M."/>
            <person name="Mealey R.H."/>
            <person name="Knowles D.P."/>
            <person name="Brayton K.A."/>
        </authorList>
    </citation>
    <scope>NUCLEOTIDE SEQUENCE [LARGE SCALE GENOMIC DNA]</scope>
    <source>
        <strain evidence="13 14">WA</strain>
    </source>
</reference>
<evidence type="ECO:0000256" key="8">
    <source>
        <dbReference type="RuleBase" id="RU365068"/>
    </source>
</evidence>
<dbReference type="InterPro" id="IPR001650">
    <property type="entry name" value="Helicase_C-like"/>
</dbReference>
<evidence type="ECO:0000313" key="14">
    <source>
        <dbReference type="Proteomes" id="UP000031512"/>
    </source>
</evidence>
<evidence type="ECO:0000256" key="6">
    <source>
        <dbReference type="PROSITE-ProRule" id="PRU00552"/>
    </source>
</evidence>
<dbReference type="AlphaFoldDB" id="L0AUY0"/>
<dbReference type="EMBL" id="CP001669">
    <property type="protein sequence ID" value="AFZ79402.1"/>
    <property type="molecule type" value="Genomic_DNA"/>
</dbReference>
<evidence type="ECO:0000313" key="13">
    <source>
        <dbReference type="EMBL" id="AFZ79402.1"/>
    </source>
</evidence>
<evidence type="ECO:0000256" key="7">
    <source>
        <dbReference type="RuleBase" id="RU000492"/>
    </source>
</evidence>
<dbReference type="STRING" id="1537102.L0AUY0"/>
<dbReference type="InterPro" id="IPR044742">
    <property type="entry name" value="DEAD/DEAH_RhlB"/>
</dbReference>
<sequence>MDKSEQKGSDSPEVELTNERFDDLDINEKTKKVLKAKGYTFLTKVQSKVLPLALEGKNLVIQSPTGSGKTLCFLLPAVKLLFEEGYSGNLPVDANLLGCICLAPTRELASQSAIQMKDLATPLKLNAGCCIGGIRDKYDKKNASRLHILTGTPGRILALLSSQALPDTANVKLLILDEADRLIDSGFRNTIIDIVDMLPTGIQFMFFSATIKSSLKDLCNILLDGINYDLVCLGADADLVAEAKLRQEYLTISQSLKMTALFYILSKNQNKRIIVFLSTCKHVRFVYEVFKRLIPAIPMTELHGKQSQNKRMEQFTRFAAKQQFGCIFTTDVAARGIDFPSVDWVIQLDLPDSVSTYTHRVGRTGRLTIEGVRNFGRAIIFVSEHETDFVEKVKENGITLHNQTKLMAPLISRKETYVLRKMQAILAKESWIKEMAQRATIAYLRYLNTRQVAKLTGDIIVEELKQLALSMGLPNPPNVQVVEPSGPKKSKLNKLKEKIKKRAQAEALLDSGEEEEEEKSGHSNGESEEDEENEEEEDVLKACGNADEDIEKFQSTLKKGDRDLKGALTTSRKFLRLNKRGDAKIRGVITHKEAEKHHTFFSDDEDEVVDQEMENIDTEKRDYIEKLRNKLAEAVEEDKEHEHERLAAKRQKHK</sequence>
<dbReference type="PROSITE" id="PS00039">
    <property type="entry name" value="DEAD_ATP_HELICASE"/>
    <property type="match status" value="1"/>
</dbReference>
<organism evidence="13 14">
    <name type="scientific">Theileria equi strain WA</name>
    <dbReference type="NCBI Taxonomy" id="1537102"/>
    <lineage>
        <taxon>Eukaryota</taxon>
        <taxon>Sar</taxon>
        <taxon>Alveolata</taxon>
        <taxon>Apicomplexa</taxon>
        <taxon>Aconoidasida</taxon>
        <taxon>Piroplasmida</taxon>
        <taxon>Theileriidae</taxon>
        <taxon>Theileria</taxon>
    </lineage>
</organism>
<dbReference type="InterPro" id="IPR000629">
    <property type="entry name" value="RNA-helicase_DEAD-box_CS"/>
</dbReference>
<dbReference type="PANTHER" id="PTHR24031">
    <property type="entry name" value="RNA HELICASE"/>
    <property type="match status" value="1"/>
</dbReference>
<dbReference type="RefSeq" id="XP_004829068.1">
    <property type="nucleotide sequence ID" value="XM_004829011.1"/>
</dbReference>
<dbReference type="InterPro" id="IPR027417">
    <property type="entry name" value="P-loop_NTPase"/>
</dbReference>
<dbReference type="PROSITE" id="PS51194">
    <property type="entry name" value="HELICASE_CTER"/>
    <property type="match status" value="1"/>
</dbReference>
<comment type="catalytic activity">
    <reaction evidence="8">
        <text>ATP + H2O = ADP + phosphate + H(+)</text>
        <dbReference type="Rhea" id="RHEA:13065"/>
        <dbReference type="ChEBI" id="CHEBI:15377"/>
        <dbReference type="ChEBI" id="CHEBI:15378"/>
        <dbReference type="ChEBI" id="CHEBI:30616"/>
        <dbReference type="ChEBI" id="CHEBI:43474"/>
        <dbReference type="ChEBI" id="CHEBI:456216"/>
        <dbReference type="EC" id="3.6.4.13"/>
    </reaction>
</comment>
<dbReference type="Pfam" id="PF00271">
    <property type="entry name" value="Helicase_C"/>
    <property type="match status" value="1"/>
</dbReference>
<dbReference type="InterPro" id="IPR014014">
    <property type="entry name" value="RNA_helicase_DEAD_Q_motif"/>
</dbReference>
<dbReference type="GO" id="GO:0003724">
    <property type="term" value="F:RNA helicase activity"/>
    <property type="evidence" value="ECO:0007669"/>
    <property type="project" value="UniProtKB-EC"/>
</dbReference>
<dbReference type="GeneID" id="15805882"/>
<feature type="domain" description="DEAD-box RNA helicase Q" evidence="12">
    <location>
        <begin position="19"/>
        <end position="47"/>
    </location>
</feature>
<dbReference type="Proteomes" id="UP000031512">
    <property type="component" value="Chromosome 1"/>
</dbReference>
<name>L0AUY0_THEEQ</name>
<dbReference type="SMART" id="SM01178">
    <property type="entry name" value="DUF4217"/>
    <property type="match status" value="1"/>
</dbReference>
<feature type="domain" description="Helicase C-terminal" evidence="11">
    <location>
        <begin position="244"/>
        <end position="412"/>
    </location>
</feature>
<comment type="domain">
    <text evidence="8">The Q motif is unique to and characteristic of the DEAD box family of RNA helicases and controls ATP binding and hydrolysis.</text>
</comment>
<dbReference type="SMART" id="SM00487">
    <property type="entry name" value="DEXDc"/>
    <property type="match status" value="1"/>
</dbReference>
<accession>L0AUY0</accession>
<dbReference type="Pfam" id="PF00270">
    <property type="entry name" value="DEAD"/>
    <property type="match status" value="1"/>
</dbReference>
<gene>
    <name evidence="13" type="ORF">BEWA_022500</name>
</gene>
<dbReference type="KEGG" id="beq:BEWA_022500"/>
<dbReference type="GO" id="GO:0003723">
    <property type="term" value="F:RNA binding"/>
    <property type="evidence" value="ECO:0007669"/>
    <property type="project" value="UniProtKB-UniRule"/>
</dbReference>
<evidence type="ECO:0000256" key="4">
    <source>
        <dbReference type="ARBA" id="ARBA00022840"/>
    </source>
</evidence>
<feature type="compositionally biased region" description="Acidic residues" evidence="9">
    <location>
        <begin position="526"/>
        <end position="538"/>
    </location>
</feature>
<keyword evidence="4 7" id="KW-0067">ATP-binding</keyword>
<dbReference type="InterPro" id="IPR025313">
    <property type="entry name" value="SPB4-like_CTE"/>
</dbReference>
<evidence type="ECO:0000259" key="10">
    <source>
        <dbReference type="PROSITE" id="PS51192"/>
    </source>
</evidence>
<feature type="region of interest" description="Disordered" evidence="9">
    <location>
        <begin position="634"/>
        <end position="654"/>
    </location>
</feature>
<dbReference type="CDD" id="cd00268">
    <property type="entry name" value="DEADc"/>
    <property type="match status" value="1"/>
</dbReference>
<evidence type="ECO:0000256" key="5">
    <source>
        <dbReference type="ARBA" id="ARBA00022884"/>
    </source>
</evidence>
<keyword evidence="1 7" id="KW-0547">Nucleotide-binding</keyword>
<dbReference type="SMART" id="SM00490">
    <property type="entry name" value="HELICc"/>
    <property type="match status" value="1"/>
</dbReference>
<keyword evidence="3 7" id="KW-0347">Helicase</keyword>
<evidence type="ECO:0000256" key="1">
    <source>
        <dbReference type="ARBA" id="ARBA00022741"/>
    </source>
</evidence>
<evidence type="ECO:0000256" key="2">
    <source>
        <dbReference type="ARBA" id="ARBA00022801"/>
    </source>
</evidence>
<dbReference type="GO" id="GO:0016887">
    <property type="term" value="F:ATP hydrolysis activity"/>
    <property type="evidence" value="ECO:0007669"/>
    <property type="project" value="RHEA"/>
</dbReference>
<dbReference type="EC" id="3.6.4.13" evidence="8"/>
<feature type="short sequence motif" description="Q motif" evidence="6">
    <location>
        <begin position="19"/>
        <end position="47"/>
    </location>
</feature>
<dbReference type="PROSITE" id="PS51195">
    <property type="entry name" value="Q_MOTIF"/>
    <property type="match status" value="1"/>
</dbReference>
<feature type="compositionally biased region" description="Basic and acidic residues" evidence="9">
    <location>
        <begin position="634"/>
        <end position="647"/>
    </location>
</feature>
<feature type="region of interest" description="Disordered" evidence="9">
    <location>
        <begin position="472"/>
        <end position="546"/>
    </location>
</feature>
<dbReference type="CDD" id="cd18787">
    <property type="entry name" value="SF2_C_DEAD"/>
    <property type="match status" value="1"/>
</dbReference>
<keyword evidence="5 8" id="KW-0694">RNA-binding</keyword>
<protein>
    <recommendedName>
        <fullName evidence="8">ATP-dependent RNA helicase</fullName>
        <ecNumber evidence="8">3.6.4.13</ecNumber>
    </recommendedName>
</protein>
<comment type="similarity">
    <text evidence="7">Belongs to the DEAD box helicase family.</text>
</comment>
<dbReference type="InterPro" id="IPR011545">
    <property type="entry name" value="DEAD/DEAH_box_helicase_dom"/>
</dbReference>
<dbReference type="GO" id="GO:0005524">
    <property type="term" value="F:ATP binding"/>
    <property type="evidence" value="ECO:0007669"/>
    <property type="project" value="UniProtKB-UniRule"/>
</dbReference>
<dbReference type="InterPro" id="IPR014001">
    <property type="entry name" value="Helicase_ATP-bd"/>
</dbReference>
<dbReference type="eggNOG" id="KOG0343">
    <property type="taxonomic scope" value="Eukaryota"/>
</dbReference>
<dbReference type="OrthoDB" id="10259640at2759"/>
<dbReference type="SUPFAM" id="SSF52540">
    <property type="entry name" value="P-loop containing nucleoside triphosphate hydrolases"/>
    <property type="match status" value="1"/>
</dbReference>